<dbReference type="SUPFAM" id="SSF53448">
    <property type="entry name" value="Nucleotide-diphospho-sugar transferases"/>
    <property type="match status" value="1"/>
</dbReference>
<proteinExistence type="predicted"/>
<evidence type="ECO:0000313" key="2">
    <source>
        <dbReference type="EMBL" id="MBC6611651.1"/>
    </source>
</evidence>
<dbReference type="Proteomes" id="UP000622017">
    <property type="component" value="Unassembled WGS sequence"/>
</dbReference>
<accession>A0ABR7MKP1</accession>
<evidence type="ECO:0000313" key="3">
    <source>
        <dbReference type="Proteomes" id="UP000622017"/>
    </source>
</evidence>
<name>A0ABR7MKP1_9BACT</name>
<dbReference type="InterPro" id="IPR059123">
    <property type="entry name" value="StrF_dom"/>
</dbReference>
<dbReference type="InterPro" id="IPR029044">
    <property type="entry name" value="Nucleotide-diphossugar_trans"/>
</dbReference>
<organism evidence="2 3">
    <name type="scientific">Hymenobacter citatus</name>
    <dbReference type="NCBI Taxonomy" id="2763506"/>
    <lineage>
        <taxon>Bacteria</taxon>
        <taxon>Pseudomonadati</taxon>
        <taxon>Bacteroidota</taxon>
        <taxon>Cytophagia</taxon>
        <taxon>Cytophagales</taxon>
        <taxon>Hymenobacteraceae</taxon>
        <taxon>Hymenobacter</taxon>
    </lineage>
</organism>
<keyword evidence="3" id="KW-1185">Reference proteome</keyword>
<dbReference type="Pfam" id="PF13712">
    <property type="entry name" value="Glyco_tranf_2_5"/>
    <property type="match status" value="1"/>
</dbReference>
<reference evidence="2 3" key="1">
    <citation type="submission" date="2020-08" db="EMBL/GenBank/DDBJ databases">
        <title>Hymenobacter sp.</title>
        <authorList>
            <person name="Kim M.K."/>
        </authorList>
    </citation>
    <scope>NUCLEOTIDE SEQUENCE [LARGE SCALE GENOMIC DNA]</scope>
    <source>
        <strain evidence="2 3">BT507</strain>
    </source>
</reference>
<dbReference type="RefSeq" id="WP_187319930.1">
    <property type="nucleotide sequence ID" value="NZ_JACSCY010000008.1"/>
</dbReference>
<dbReference type="Gene3D" id="3.90.550.10">
    <property type="entry name" value="Spore Coat Polysaccharide Biosynthesis Protein SpsA, Chain A"/>
    <property type="match status" value="1"/>
</dbReference>
<evidence type="ECO:0000259" key="1">
    <source>
        <dbReference type="Pfam" id="PF13712"/>
    </source>
</evidence>
<gene>
    <name evidence="2" type="ORF">H8B15_11995</name>
</gene>
<sequence>MLSIIICSRDVQALQAVQESVASTIGVPYEIVAIDNSKGQYGICEAYNVGAARSQYDLLCFMHEDIRFHTHNWGATVAEILADTSIGVLGVTGGMYQVKAPAPWWGCGLTLCRENLLNILDNGQQVMELRNPDNKELEDVAVVDGVWMCSRKEVWHKYPFDATTFSDFHFYDIDYCTEIFSHRLRVCVTFRLLIEHHSRGSLNDSWVRNALKYQSKRHNQLPFGTIQPPVEQSQDIELRALQEFTGRLIRGRFSKILVLNYLSRCLLSGPLNRDTLWLVKRWLRNT</sequence>
<comment type="caution">
    <text evidence="2">The sequence shown here is derived from an EMBL/GenBank/DDBJ whole genome shotgun (WGS) entry which is preliminary data.</text>
</comment>
<feature type="domain" description="Streptomycin biosynthesis protein StrF" evidence="1">
    <location>
        <begin position="4"/>
        <end position="207"/>
    </location>
</feature>
<protein>
    <recommendedName>
        <fullName evidence="1">Streptomycin biosynthesis protein StrF domain-containing protein</fullName>
    </recommendedName>
</protein>
<dbReference type="EMBL" id="JACSCY010000008">
    <property type="protein sequence ID" value="MBC6611651.1"/>
    <property type="molecule type" value="Genomic_DNA"/>
</dbReference>